<reference evidence="1" key="1">
    <citation type="submission" date="2021-01" db="EMBL/GenBank/DDBJ databases">
        <title>Chromosome-level genome assembly of a human fungal pathogen reveals clustering of transcriptionally co-regulated genes.</title>
        <authorList>
            <person name="Voorhies M."/>
            <person name="Cohen S."/>
            <person name="Shea T.P."/>
            <person name="Petrus S."/>
            <person name="Munoz J.F."/>
            <person name="Poplawski S."/>
            <person name="Goldman W.E."/>
            <person name="Michael T."/>
            <person name="Cuomo C.A."/>
            <person name="Sil A."/>
            <person name="Beyhan S."/>
        </authorList>
    </citation>
    <scope>NUCLEOTIDE SEQUENCE</scope>
    <source>
        <strain evidence="1">WU24</strain>
    </source>
</reference>
<evidence type="ECO:0000313" key="1">
    <source>
        <dbReference type="EMBL" id="QSS61144.1"/>
    </source>
</evidence>
<sequence>MNSILEISWVKLLNFFACVEYKTYCFLPLTRAASQARMDVNRINGTAARVSHVNLMTDTLITNLSPDALRVILRSMLAADENGHFTHKLQHHVQKYLRHDLQRTQRTSTPALFSVVDKSSSSFSIPTPELAKLRNRICTLLGSGLPFESLQLLAEIVRQSCGLELDDTVLEGESLVLALAAVDGDLVQALTAVQKLAILHDWAKGGMPTAQRQVLLRLRTDLENCREQTTSTASGTTRPSKQTGETIYLSAVKTAFPSCSPNSPALAHFYPPWDPRTPTLSRSPKPPVCIPL</sequence>
<organism evidence="1 2">
    <name type="scientific">Ajellomyces capsulatus</name>
    <name type="common">Darling's disease fungus</name>
    <name type="synonym">Histoplasma capsulatum</name>
    <dbReference type="NCBI Taxonomy" id="5037"/>
    <lineage>
        <taxon>Eukaryota</taxon>
        <taxon>Fungi</taxon>
        <taxon>Dikarya</taxon>
        <taxon>Ascomycota</taxon>
        <taxon>Pezizomycotina</taxon>
        <taxon>Eurotiomycetes</taxon>
        <taxon>Eurotiomycetidae</taxon>
        <taxon>Onygenales</taxon>
        <taxon>Ajellomycetaceae</taxon>
        <taxon>Histoplasma</taxon>
    </lineage>
</organism>
<name>A0A8A1M950_AJECA</name>
<dbReference type="OrthoDB" id="686384at2759"/>
<dbReference type="AlphaFoldDB" id="A0A8A1M950"/>
<gene>
    <name evidence="1" type="ORF">I7I51_03316</name>
</gene>
<proteinExistence type="predicted"/>
<protein>
    <submittedName>
        <fullName evidence="1">Uncharacterized protein</fullName>
    </submittedName>
</protein>
<dbReference type="EMBL" id="CP069111">
    <property type="protein sequence ID" value="QSS61144.1"/>
    <property type="molecule type" value="Genomic_DNA"/>
</dbReference>
<dbReference type="VEuPathDB" id="FungiDB:I7I51_03316"/>
<evidence type="ECO:0000313" key="2">
    <source>
        <dbReference type="Proteomes" id="UP000663671"/>
    </source>
</evidence>
<accession>A0A8A1M950</accession>
<dbReference type="Proteomes" id="UP000663671">
    <property type="component" value="Chromosome 5"/>
</dbReference>